<feature type="transmembrane region" description="Helical" evidence="2">
    <location>
        <begin position="668"/>
        <end position="685"/>
    </location>
</feature>
<feature type="transmembrane region" description="Helical" evidence="2">
    <location>
        <begin position="719"/>
        <end position="736"/>
    </location>
</feature>
<protein>
    <recommendedName>
        <fullName evidence="5">DUF2157 domain-containing protein</fullName>
    </recommendedName>
</protein>
<evidence type="ECO:0000313" key="4">
    <source>
        <dbReference type="Proteomes" id="UP000199544"/>
    </source>
</evidence>
<feature type="transmembrane region" description="Helical" evidence="2">
    <location>
        <begin position="568"/>
        <end position="584"/>
    </location>
</feature>
<feature type="transmembrane region" description="Helical" evidence="2">
    <location>
        <begin position="870"/>
        <end position="888"/>
    </location>
</feature>
<feature type="transmembrane region" description="Helical" evidence="2">
    <location>
        <begin position="843"/>
        <end position="864"/>
    </location>
</feature>
<dbReference type="OrthoDB" id="1815069at2"/>
<feature type="transmembrane region" description="Helical" evidence="2">
    <location>
        <begin position="229"/>
        <end position="249"/>
    </location>
</feature>
<feature type="transmembrane region" description="Helical" evidence="2">
    <location>
        <begin position="770"/>
        <end position="787"/>
    </location>
</feature>
<feature type="transmembrane region" description="Helical" evidence="2">
    <location>
        <begin position="204"/>
        <end position="222"/>
    </location>
</feature>
<keyword evidence="2" id="KW-0472">Membrane</keyword>
<feature type="transmembrane region" description="Helical" evidence="2">
    <location>
        <begin position="464"/>
        <end position="481"/>
    </location>
</feature>
<feature type="transmembrane region" description="Helical" evidence="2">
    <location>
        <begin position="415"/>
        <end position="433"/>
    </location>
</feature>
<feature type="transmembrane region" description="Helical" evidence="2">
    <location>
        <begin position="255"/>
        <end position="274"/>
    </location>
</feature>
<feature type="transmembrane region" description="Helical" evidence="2">
    <location>
        <begin position="134"/>
        <end position="157"/>
    </location>
</feature>
<evidence type="ECO:0000313" key="3">
    <source>
        <dbReference type="EMBL" id="SDN01980.1"/>
    </source>
</evidence>
<dbReference type="AlphaFoldDB" id="A0A1G9XZ14"/>
<dbReference type="STRING" id="459525.SAMN04488137_3096"/>
<feature type="transmembrane region" description="Helical" evidence="2">
    <location>
        <begin position="357"/>
        <end position="378"/>
    </location>
</feature>
<feature type="transmembrane region" description="Helical" evidence="2">
    <location>
        <begin position="819"/>
        <end position="836"/>
    </location>
</feature>
<keyword evidence="2" id="KW-1133">Transmembrane helix</keyword>
<feature type="transmembrane region" description="Helical" evidence="2">
    <location>
        <begin position="617"/>
        <end position="633"/>
    </location>
</feature>
<feature type="transmembrane region" description="Helical" evidence="2">
    <location>
        <begin position="640"/>
        <end position="662"/>
    </location>
</feature>
<keyword evidence="2" id="KW-0812">Transmembrane</keyword>
<feature type="region of interest" description="Disordered" evidence="1">
    <location>
        <begin position="76"/>
        <end position="101"/>
    </location>
</feature>
<keyword evidence="4" id="KW-1185">Reference proteome</keyword>
<dbReference type="EMBL" id="FNHW01000001">
    <property type="protein sequence ID" value="SDN01980.1"/>
    <property type="molecule type" value="Genomic_DNA"/>
</dbReference>
<feature type="transmembrane region" description="Helical" evidence="2">
    <location>
        <begin position="385"/>
        <end position="403"/>
    </location>
</feature>
<dbReference type="RefSeq" id="WP_090235768.1">
    <property type="nucleotide sequence ID" value="NZ_FNHW01000001.1"/>
</dbReference>
<feature type="transmembrane region" description="Helical" evidence="2">
    <location>
        <begin position="1003"/>
        <end position="1021"/>
    </location>
</feature>
<reference evidence="4" key="1">
    <citation type="submission" date="2016-10" db="EMBL/GenBank/DDBJ databases">
        <authorList>
            <person name="Varghese N."/>
            <person name="Submissions S."/>
        </authorList>
    </citation>
    <scope>NUCLEOTIDE SEQUENCE [LARGE SCALE GENOMIC DNA]</scope>
    <source>
        <strain evidence="4">CGMCC 1.6854</strain>
    </source>
</reference>
<feature type="transmembrane region" description="Helical" evidence="2">
    <location>
        <begin position="950"/>
        <end position="966"/>
    </location>
</feature>
<gene>
    <name evidence="3" type="ORF">SAMN04488137_3096</name>
</gene>
<feature type="transmembrane region" description="Helical" evidence="2">
    <location>
        <begin position="544"/>
        <end position="562"/>
    </location>
</feature>
<feature type="transmembrane region" description="Helical" evidence="2">
    <location>
        <begin position="286"/>
        <end position="304"/>
    </location>
</feature>
<evidence type="ECO:0000256" key="2">
    <source>
        <dbReference type="SAM" id="Phobius"/>
    </source>
</evidence>
<proteinExistence type="predicted"/>
<feature type="transmembrane region" description="Helical" evidence="2">
    <location>
        <begin position="1054"/>
        <end position="1073"/>
    </location>
</feature>
<feature type="transmembrane region" description="Helical" evidence="2">
    <location>
        <begin position="493"/>
        <end position="510"/>
    </location>
</feature>
<feature type="transmembrane region" description="Helical" evidence="2">
    <location>
        <begin position="743"/>
        <end position="764"/>
    </location>
</feature>
<feature type="region of interest" description="Disordered" evidence="1">
    <location>
        <begin position="39"/>
        <end position="58"/>
    </location>
</feature>
<feature type="compositionally biased region" description="Pro residues" evidence="1">
    <location>
        <begin position="82"/>
        <end position="97"/>
    </location>
</feature>
<name>A0A1G9XZ14_9BACL</name>
<organism evidence="3 4">
    <name type="scientific">Fictibacillus solisalsi</name>
    <dbReference type="NCBI Taxonomy" id="459525"/>
    <lineage>
        <taxon>Bacteria</taxon>
        <taxon>Bacillati</taxon>
        <taxon>Bacillota</taxon>
        <taxon>Bacilli</taxon>
        <taxon>Bacillales</taxon>
        <taxon>Fictibacillaceae</taxon>
        <taxon>Fictibacillus</taxon>
    </lineage>
</organism>
<feature type="transmembrane region" description="Helical" evidence="2">
    <location>
        <begin position="169"/>
        <end position="192"/>
    </location>
</feature>
<feature type="transmembrane region" description="Helical" evidence="2">
    <location>
        <begin position="972"/>
        <end position="991"/>
    </location>
</feature>
<feature type="transmembrane region" description="Helical" evidence="2">
    <location>
        <begin position="440"/>
        <end position="458"/>
    </location>
</feature>
<evidence type="ECO:0008006" key="5">
    <source>
        <dbReference type="Google" id="ProtNLM"/>
    </source>
</evidence>
<feature type="transmembrane region" description="Helical" evidence="2">
    <location>
        <begin position="1079"/>
        <end position="1096"/>
    </location>
</feature>
<feature type="transmembrane region" description="Helical" evidence="2">
    <location>
        <begin position="1027"/>
        <end position="1047"/>
    </location>
</feature>
<evidence type="ECO:0000256" key="1">
    <source>
        <dbReference type="SAM" id="MobiDB-lite"/>
    </source>
</evidence>
<accession>A0A1G9XZ14</accession>
<dbReference type="Proteomes" id="UP000199544">
    <property type="component" value="Unassembled WGS sequence"/>
</dbReference>
<feature type="transmembrane region" description="Helical" evidence="2">
    <location>
        <begin position="591"/>
        <end position="611"/>
    </location>
</feature>
<sequence>MKGPEIIKDLFELKEKGYIQYDDYLKVVEGINRYEKDQRHIAEGKEPSIQTRGEQEPQFEKDKDLVYPIQQPILSSTAPAAGPLPKPRPVPTAPPKPALTAEQKRERNLTLLMAAGVILLLIGGLTLATSQWDVFSALAKTMLVGGIAALFGALGALSQHVLHIKKTAFAFFVLFALFLPITILSAGFFKLFGSWLSFSGGGKYVLGAITSLVCLPIYWKFAKSFGSRLFAWFTLIASAIGYGFILLALGSKKNVFYFLYALGNAAYIYLYHVRKTRDRKEIYQKVLPVFIQANLILSSVLIIVSFEQPLSQSFNLILTAALYLAMRMVNKRVEYELLFMAFISYGLYQLVEQAAGAGLTLVLIPVVPVVLLAVARFSKGNLKKYYQVANAAVSVIAFLLVTGKGLMLSGGEGNVWMLLGYLVVAGNFVYLSYSTAFRLFPYLASFYIFIASSEVYHITSPNDMKYWALAIGLSGLVTYAAGQWIKPLRRSGLFVGGAFLLIGFGCTLIIPEYWQTALLSIVLTGMAARHYQLEKDLAKKIASAGVSVFGFFTGFSAGMALIPDPDRALSIGIGTLLLAALYYWGKNDRILGQYALIGAITASFISFLASFSTDTDWIRLLCSVLFAVMVFAGTRYFKQYIGFGIVQSGLFFVFYAFLHLIAEPVSERLTLIILSALLFVSGEALKRVDRQSHLPTLVVSQAALLYSVFYTFITSGETLPYFLLTVLYGLYVWRSVHESELKYSLYAGLTVLSMAFGFTVNEWFPNEIRLLYSLVLLAAYFVVSSVWKERLRWYIVPFSILVMAEYLADSYYAGEVLPLWFYVGVVLVFMAFFHSLKGNWRIAVAFPLIYFWLMMANMIDLYSLSAQLSALVWYAIGLLFTAVGMFIYEKLYHPENGEKVDLYGIAGIIYVWTGCLQAVEWVFIGGLFLVWVLLYHHSKRIAAFPMVQKSLQTVSLAVGLLTYYTILDMFQVPSVIITELYVLPWILLSYLITRKTWNLNEKAIMIVQYSLICLISIILMLDAMYSYKIADAVILGSLAVLSILYGFISKQKSYFFSGLIVLIVNVLVQTRPYWGNMPWWVYLLIAGILLIGFAGYHEFKKQKGIESPSLKEQLQRKWGTWFGAWK</sequence>
<feature type="transmembrane region" description="Helical" evidence="2">
    <location>
        <begin position="109"/>
        <end position="128"/>
    </location>
</feature>